<sequence length="87" mass="10108">MKIKVKYFLNFKKISGHSKEELFFKNEEVNVQDVFKVLNNKYQIEYKKVVSTGIVMVNNRSINQLKKENTILKDGDELIILPMISGG</sequence>
<evidence type="ECO:0008006" key="3">
    <source>
        <dbReference type="Google" id="ProtNLM"/>
    </source>
</evidence>
<proteinExistence type="predicted"/>
<evidence type="ECO:0000313" key="1">
    <source>
        <dbReference type="EMBL" id="OGD14085.1"/>
    </source>
</evidence>
<dbReference type="InterPro" id="IPR010038">
    <property type="entry name" value="MoaD_arc-typ"/>
</dbReference>
<dbReference type="AlphaFoldDB" id="A0A1F5A6A0"/>
<reference evidence="1 2" key="1">
    <citation type="journal article" date="2016" name="Nat. Commun.">
        <title>Thousands of microbial genomes shed light on interconnected biogeochemical processes in an aquifer system.</title>
        <authorList>
            <person name="Anantharaman K."/>
            <person name="Brown C.T."/>
            <person name="Hug L.A."/>
            <person name="Sharon I."/>
            <person name="Castelle C.J."/>
            <person name="Probst A.J."/>
            <person name="Thomas B.C."/>
            <person name="Singh A."/>
            <person name="Wilkins M.J."/>
            <person name="Karaoz U."/>
            <person name="Brodie E.L."/>
            <person name="Williams K.H."/>
            <person name="Hubbard S.S."/>
            <person name="Banfield J.F."/>
        </authorList>
    </citation>
    <scope>NUCLEOTIDE SEQUENCE [LARGE SCALE GENOMIC DNA]</scope>
</reference>
<gene>
    <name evidence="1" type="ORF">A2V47_04470</name>
</gene>
<dbReference type="InterPro" id="IPR003749">
    <property type="entry name" value="ThiS/MoaD-like"/>
</dbReference>
<comment type="caution">
    <text evidence="1">The sequence shown here is derived from an EMBL/GenBank/DDBJ whole genome shotgun (WGS) entry which is preliminary data.</text>
</comment>
<dbReference type="STRING" id="1797291.A2V47_04470"/>
<dbReference type="InterPro" id="IPR016155">
    <property type="entry name" value="Mopterin_synth/thiamin_S_b"/>
</dbReference>
<accession>A0A1F5A6A0</accession>
<dbReference type="SUPFAM" id="SSF54285">
    <property type="entry name" value="MoaD/ThiS"/>
    <property type="match status" value="1"/>
</dbReference>
<dbReference type="Proteomes" id="UP000177701">
    <property type="component" value="Unassembled WGS sequence"/>
</dbReference>
<organism evidence="1 2">
    <name type="scientific">Candidatus Sediminicultor quintus</name>
    <dbReference type="NCBI Taxonomy" id="1797291"/>
    <lineage>
        <taxon>Bacteria</taxon>
        <taxon>Pseudomonadati</taxon>
        <taxon>Atribacterota</taxon>
        <taxon>Candidatus Phoenicimicrobiia</taxon>
        <taxon>Candidatus Pheonicimicrobiales</taxon>
        <taxon>Candidatus Phoenicimicrobiaceae</taxon>
        <taxon>Candidatus Sediminicultor</taxon>
    </lineage>
</organism>
<evidence type="ECO:0000313" key="2">
    <source>
        <dbReference type="Proteomes" id="UP000177701"/>
    </source>
</evidence>
<dbReference type="EMBL" id="MEYH01000092">
    <property type="protein sequence ID" value="OGD14085.1"/>
    <property type="molecule type" value="Genomic_DNA"/>
</dbReference>
<dbReference type="NCBIfam" id="TIGR01687">
    <property type="entry name" value="moaD_arch"/>
    <property type="match status" value="1"/>
</dbReference>
<protein>
    <recommendedName>
        <fullName evidence="3">Molybdopterin synthase sulfur carrier subunit</fullName>
    </recommendedName>
</protein>
<name>A0A1F5A6A0_9BACT</name>
<dbReference type="Pfam" id="PF02597">
    <property type="entry name" value="ThiS"/>
    <property type="match status" value="1"/>
</dbReference>
<dbReference type="InterPro" id="IPR012675">
    <property type="entry name" value="Beta-grasp_dom_sf"/>
</dbReference>
<dbReference type="Gene3D" id="3.10.20.30">
    <property type="match status" value="1"/>
</dbReference>